<dbReference type="Gene3D" id="3.40.50.410">
    <property type="entry name" value="von Willebrand factor, type A domain"/>
    <property type="match status" value="1"/>
</dbReference>
<evidence type="ECO:0000256" key="1">
    <source>
        <dbReference type="SAM" id="MobiDB-lite"/>
    </source>
</evidence>
<evidence type="ECO:0000259" key="3">
    <source>
        <dbReference type="PROSITE" id="PS50234"/>
    </source>
</evidence>
<reference evidence="4 5" key="1">
    <citation type="submission" date="2019-12" db="EMBL/GenBank/DDBJ databases">
        <title>Chromosome-level assembly of the Caenorhabditis remanei genome.</title>
        <authorList>
            <person name="Teterina A.A."/>
            <person name="Willis J.H."/>
            <person name="Phillips P.C."/>
        </authorList>
    </citation>
    <scope>NUCLEOTIDE SEQUENCE [LARGE SCALE GENOMIC DNA]</scope>
    <source>
        <strain evidence="4 5">PX506</strain>
        <tissue evidence="4">Whole organism</tissue>
    </source>
</reference>
<feature type="domain" description="VWFA" evidence="3">
    <location>
        <begin position="93"/>
        <end position="280"/>
    </location>
</feature>
<dbReference type="InterPro" id="IPR016186">
    <property type="entry name" value="C-type_lectin-like/link_sf"/>
</dbReference>
<dbReference type="FunFam" id="3.40.50.410:FF:000136">
    <property type="entry name" value="C-type LECtin"/>
    <property type="match status" value="1"/>
</dbReference>
<dbReference type="CDD" id="cd00037">
    <property type="entry name" value="CLECT"/>
    <property type="match status" value="1"/>
</dbReference>
<evidence type="ECO:0000313" key="4">
    <source>
        <dbReference type="EMBL" id="KAF1763884.1"/>
    </source>
</evidence>
<dbReference type="GO" id="GO:0045087">
    <property type="term" value="P:innate immune response"/>
    <property type="evidence" value="ECO:0007669"/>
    <property type="project" value="TreeGrafter"/>
</dbReference>
<accession>A0A6A5HAM4</accession>
<dbReference type="CTD" id="9802557"/>
<dbReference type="RefSeq" id="XP_053588465.1">
    <property type="nucleotide sequence ID" value="XM_053724271.1"/>
</dbReference>
<dbReference type="PROSITE" id="PS50234">
    <property type="entry name" value="VWFA"/>
    <property type="match status" value="1"/>
</dbReference>
<feature type="region of interest" description="Disordered" evidence="1">
    <location>
        <begin position="23"/>
        <end position="42"/>
    </location>
</feature>
<dbReference type="KEGG" id="crq:GCK72_003830"/>
<dbReference type="InterPro" id="IPR002035">
    <property type="entry name" value="VWF_A"/>
</dbReference>
<dbReference type="FunFam" id="3.10.100.10:FF:000142">
    <property type="entry name" value="C-type LECtin"/>
    <property type="match status" value="1"/>
</dbReference>
<dbReference type="Pfam" id="PF00092">
    <property type="entry name" value="VWA"/>
    <property type="match status" value="1"/>
</dbReference>
<evidence type="ECO:0000259" key="2">
    <source>
        <dbReference type="PROSITE" id="PS50041"/>
    </source>
</evidence>
<dbReference type="PANTHER" id="PTHR31024:SF15">
    <property type="entry name" value="VWFA DOMAIN-CONTAINING PROTEIN"/>
    <property type="match status" value="1"/>
</dbReference>
<dbReference type="InterPro" id="IPR036465">
    <property type="entry name" value="vWFA_dom_sf"/>
</dbReference>
<proteinExistence type="predicted"/>
<dbReference type="InterPro" id="IPR001304">
    <property type="entry name" value="C-type_lectin-like"/>
</dbReference>
<protein>
    <recommendedName>
        <fullName evidence="6">VWFA domain-containing protein</fullName>
    </recommendedName>
</protein>
<evidence type="ECO:0000313" key="5">
    <source>
        <dbReference type="Proteomes" id="UP000483820"/>
    </source>
</evidence>
<dbReference type="SUPFAM" id="SSF53300">
    <property type="entry name" value="vWA-like"/>
    <property type="match status" value="1"/>
</dbReference>
<sequence length="447" mass="49023">MLAATSVIPSFVIPLELSTTTTTSSHRLARSPPHSRSTLVPPGVGRSVEAPRVLSTMWHLVATYLLLFATLSIGSAPPTDRDCGHDLINLWLDVVVVVDNSIGMTQEGLTEVAAQIVTVFGGGTRIGTNNYADKRTTRVGLVTYNEVANIQADLNRFQSADDLFNSVFSILPHLSSSDEVYLAKGIAAAEQVLTAGRKNNTRSNYKQFVLIYASAYNDDGMGDPRPIAERLKTSGVNIATVAFDQTGDQDILKAIGEIASPGFNFTNKDEDLVGEVQAAMVQTNCYCSNLWHQYRDQFGVASSQKYGVCLRPVAITAGWTPAKFACQNMIQMGYMVTEYNQKKHDFVFKLIQNDTSFPEPYIYHIGLSYVNGGYFWQQPVGHALVPVNSNDSFWNPGFPQQSSTSPAVLNQQASSVISVGWQNVNQFTVAERYVCEVSSCDTENYCE</sequence>
<dbReference type="EMBL" id="WUAV01000002">
    <property type="protein sequence ID" value="KAF1763884.1"/>
    <property type="molecule type" value="Genomic_DNA"/>
</dbReference>
<dbReference type="GeneID" id="9802557"/>
<gene>
    <name evidence="4" type="ORF">GCK72_003830</name>
</gene>
<dbReference type="SMART" id="SM00327">
    <property type="entry name" value="VWA"/>
    <property type="match status" value="1"/>
</dbReference>
<dbReference type="SUPFAM" id="SSF56436">
    <property type="entry name" value="C-type lectin-like"/>
    <property type="match status" value="1"/>
</dbReference>
<dbReference type="PANTHER" id="PTHR31024">
    <property type="entry name" value="C-TYPE LECTIN"/>
    <property type="match status" value="1"/>
</dbReference>
<dbReference type="InterPro" id="IPR016187">
    <property type="entry name" value="CTDL_fold"/>
</dbReference>
<dbReference type="PROSITE" id="PS50041">
    <property type="entry name" value="C_TYPE_LECTIN_2"/>
    <property type="match status" value="1"/>
</dbReference>
<evidence type="ECO:0008006" key="6">
    <source>
        <dbReference type="Google" id="ProtNLM"/>
    </source>
</evidence>
<dbReference type="SMART" id="SM00034">
    <property type="entry name" value="CLECT"/>
    <property type="match status" value="1"/>
</dbReference>
<name>A0A6A5HAM4_CAERE</name>
<dbReference type="AlphaFoldDB" id="A0A6A5HAM4"/>
<dbReference type="Gene3D" id="3.10.100.10">
    <property type="entry name" value="Mannose-Binding Protein A, subunit A"/>
    <property type="match status" value="1"/>
</dbReference>
<dbReference type="Proteomes" id="UP000483820">
    <property type="component" value="Chromosome II"/>
</dbReference>
<comment type="caution">
    <text evidence="4">The sequence shown here is derived from an EMBL/GenBank/DDBJ whole genome shotgun (WGS) entry which is preliminary data.</text>
</comment>
<organism evidence="4 5">
    <name type="scientific">Caenorhabditis remanei</name>
    <name type="common">Caenorhabditis vulgaris</name>
    <dbReference type="NCBI Taxonomy" id="31234"/>
    <lineage>
        <taxon>Eukaryota</taxon>
        <taxon>Metazoa</taxon>
        <taxon>Ecdysozoa</taxon>
        <taxon>Nematoda</taxon>
        <taxon>Chromadorea</taxon>
        <taxon>Rhabditida</taxon>
        <taxon>Rhabditina</taxon>
        <taxon>Rhabditomorpha</taxon>
        <taxon>Rhabditoidea</taxon>
        <taxon>Rhabditidae</taxon>
        <taxon>Peloderinae</taxon>
        <taxon>Caenorhabditis</taxon>
    </lineage>
</organism>
<feature type="domain" description="C-type lectin" evidence="2">
    <location>
        <begin position="305"/>
        <end position="436"/>
    </location>
</feature>